<sequence>TVFVYAERWDDIPEEMFTDISASEDWEIRIPGSSRRICTTWGWGTIPMYEIAFQQLCYRMPFTDLETAVFGHLRISPSQLHPNSLVFLRGFEVTTGYLEIVPTLKMFFHA</sequence>
<evidence type="ECO:0000313" key="2">
    <source>
        <dbReference type="Proteomes" id="UP000265520"/>
    </source>
</evidence>
<accession>A0A392S5T2</accession>
<dbReference type="EMBL" id="LXQA010327214">
    <property type="protein sequence ID" value="MCI44188.1"/>
    <property type="molecule type" value="Genomic_DNA"/>
</dbReference>
<dbReference type="AlphaFoldDB" id="A0A392S5T2"/>
<organism evidence="1 2">
    <name type="scientific">Trifolium medium</name>
    <dbReference type="NCBI Taxonomy" id="97028"/>
    <lineage>
        <taxon>Eukaryota</taxon>
        <taxon>Viridiplantae</taxon>
        <taxon>Streptophyta</taxon>
        <taxon>Embryophyta</taxon>
        <taxon>Tracheophyta</taxon>
        <taxon>Spermatophyta</taxon>
        <taxon>Magnoliopsida</taxon>
        <taxon>eudicotyledons</taxon>
        <taxon>Gunneridae</taxon>
        <taxon>Pentapetalae</taxon>
        <taxon>rosids</taxon>
        <taxon>fabids</taxon>
        <taxon>Fabales</taxon>
        <taxon>Fabaceae</taxon>
        <taxon>Papilionoideae</taxon>
        <taxon>50 kb inversion clade</taxon>
        <taxon>NPAAA clade</taxon>
        <taxon>Hologalegina</taxon>
        <taxon>IRL clade</taxon>
        <taxon>Trifolieae</taxon>
        <taxon>Trifolium</taxon>
    </lineage>
</organism>
<evidence type="ECO:0000313" key="1">
    <source>
        <dbReference type="EMBL" id="MCI44188.1"/>
    </source>
</evidence>
<reference evidence="1 2" key="1">
    <citation type="journal article" date="2018" name="Front. Plant Sci.">
        <title>Red Clover (Trifolium pratense) and Zigzag Clover (T. medium) - A Picture of Genomic Similarities and Differences.</title>
        <authorList>
            <person name="Dluhosova J."/>
            <person name="Istvanek J."/>
            <person name="Nedelnik J."/>
            <person name="Repkova J."/>
        </authorList>
    </citation>
    <scope>NUCLEOTIDE SEQUENCE [LARGE SCALE GENOMIC DNA]</scope>
    <source>
        <strain evidence="2">cv. 10/8</strain>
        <tissue evidence="1">Leaf</tissue>
    </source>
</reference>
<comment type="caution">
    <text evidence="1">The sequence shown here is derived from an EMBL/GenBank/DDBJ whole genome shotgun (WGS) entry which is preliminary data.</text>
</comment>
<protein>
    <submittedName>
        <fullName evidence="1">Uncharacterized protein</fullName>
    </submittedName>
</protein>
<feature type="non-terminal residue" evidence="1">
    <location>
        <position position="110"/>
    </location>
</feature>
<proteinExistence type="predicted"/>
<name>A0A392S5T2_9FABA</name>
<dbReference type="Proteomes" id="UP000265520">
    <property type="component" value="Unassembled WGS sequence"/>
</dbReference>
<feature type="non-terminal residue" evidence="1">
    <location>
        <position position="1"/>
    </location>
</feature>
<keyword evidence="2" id="KW-1185">Reference proteome</keyword>